<organism evidence="4">
    <name type="scientific">Florenciella parvula</name>
    <dbReference type="NCBI Taxonomy" id="236787"/>
    <lineage>
        <taxon>Eukaryota</taxon>
        <taxon>Sar</taxon>
        <taxon>Stramenopiles</taxon>
        <taxon>Ochrophyta</taxon>
        <taxon>Dictyochophyceae</taxon>
        <taxon>Florenciellales</taxon>
        <taxon>Florenciella</taxon>
    </lineage>
</organism>
<feature type="signal peptide" evidence="2">
    <location>
        <begin position="1"/>
        <end position="20"/>
    </location>
</feature>
<evidence type="ECO:0000256" key="1">
    <source>
        <dbReference type="SAM" id="MobiDB-lite"/>
    </source>
</evidence>
<feature type="chain" id="PRO_5030826493" description="STI1 domain-containing protein" evidence="2">
    <location>
        <begin position="21"/>
        <end position="261"/>
    </location>
</feature>
<accession>A0A7S2AY72</accession>
<feature type="region of interest" description="Disordered" evidence="1">
    <location>
        <begin position="237"/>
        <end position="261"/>
    </location>
</feature>
<dbReference type="AlphaFoldDB" id="A0A7S2AY72"/>
<reference evidence="4" key="1">
    <citation type="submission" date="2021-01" db="EMBL/GenBank/DDBJ databases">
        <authorList>
            <person name="Corre E."/>
            <person name="Pelletier E."/>
            <person name="Niang G."/>
            <person name="Scheremetjew M."/>
            <person name="Finn R."/>
            <person name="Kale V."/>
            <person name="Holt S."/>
            <person name="Cochrane G."/>
            <person name="Meng A."/>
            <person name="Brown T."/>
            <person name="Cohen L."/>
        </authorList>
    </citation>
    <scope>NUCLEOTIDE SEQUENCE</scope>
    <source>
        <strain evidence="4">RCC1693</strain>
    </source>
</reference>
<evidence type="ECO:0000313" key="4">
    <source>
        <dbReference type="EMBL" id="CAD9380736.1"/>
    </source>
</evidence>
<feature type="domain" description="STI1" evidence="3">
    <location>
        <begin position="194"/>
        <end position="236"/>
    </location>
</feature>
<sequence length="261" mass="28214">MRFIKFVVSAAVLCAAPVECGLFKNKEKEQAENDAAARAMADVQTGFDGLRQATADPAMLADVMESMKDPEIMAEARKMMEDPAFQAQMKQFSNQKGFKDAAAKVKEQFADLQANPEKMEMLNNQVEGFLASAKAAKVEQAADGAQDARSRARNAAGMNDFGMNLPGAKESTGGAAAALGVEALADAARNPALMAEAMEQMQDPEVMREVRKLMQDPSFAAQIKAMQDSPQFKNTMSESAAMMQELMKDPAAAEKLKRRSS</sequence>
<feature type="compositionally biased region" description="Basic and acidic residues" evidence="1">
    <location>
        <begin position="246"/>
        <end position="255"/>
    </location>
</feature>
<keyword evidence="2" id="KW-0732">Signal</keyword>
<dbReference type="InterPro" id="IPR006636">
    <property type="entry name" value="STI1_HS-bd"/>
</dbReference>
<dbReference type="SMART" id="SM00727">
    <property type="entry name" value="STI1"/>
    <property type="match status" value="2"/>
</dbReference>
<proteinExistence type="predicted"/>
<evidence type="ECO:0000256" key="2">
    <source>
        <dbReference type="SAM" id="SignalP"/>
    </source>
</evidence>
<feature type="domain" description="STI1" evidence="3">
    <location>
        <begin position="40"/>
        <end position="76"/>
    </location>
</feature>
<gene>
    <name evidence="4" type="ORF">FPAR1323_LOCUS454</name>
</gene>
<protein>
    <recommendedName>
        <fullName evidence="3">STI1 domain-containing protein</fullName>
    </recommendedName>
</protein>
<evidence type="ECO:0000259" key="3">
    <source>
        <dbReference type="SMART" id="SM00727"/>
    </source>
</evidence>
<name>A0A7S2AY72_9STRA</name>
<dbReference type="EMBL" id="HBGT01000816">
    <property type="protein sequence ID" value="CAD9380736.1"/>
    <property type="molecule type" value="Transcribed_RNA"/>
</dbReference>